<comment type="caution">
    <text evidence="2">The sequence shown here is derived from an EMBL/GenBank/DDBJ whole genome shotgun (WGS) entry which is preliminary data.</text>
</comment>
<dbReference type="EMBL" id="SJPO01000003">
    <property type="protein sequence ID" value="TWT77849.1"/>
    <property type="molecule type" value="Genomic_DNA"/>
</dbReference>
<sequence length="60" mass="6282">MAKAMTMIGMVVAGLLAVMFALDLAVGVPFAAASAPMDIGMLLCSLILGYLSFNAFRDIR</sequence>
<accession>A0A5C5YSC9</accession>
<keyword evidence="3" id="KW-1185">Reference proteome</keyword>
<evidence type="ECO:0000313" key="2">
    <source>
        <dbReference type="EMBL" id="TWT77849.1"/>
    </source>
</evidence>
<evidence type="ECO:0000256" key="1">
    <source>
        <dbReference type="SAM" id="Phobius"/>
    </source>
</evidence>
<gene>
    <name evidence="2" type="ORF">Pla123a_16470</name>
</gene>
<evidence type="ECO:0000313" key="3">
    <source>
        <dbReference type="Proteomes" id="UP000318478"/>
    </source>
</evidence>
<dbReference type="RefSeq" id="WP_146585724.1">
    <property type="nucleotide sequence ID" value="NZ_SJPO01000003.1"/>
</dbReference>
<dbReference type="OrthoDB" id="289744at2"/>
<dbReference type="AlphaFoldDB" id="A0A5C5YSC9"/>
<reference evidence="2 3" key="1">
    <citation type="submission" date="2019-02" db="EMBL/GenBank/DDBJ databases">
        <title>Deep-cultivation of Planctomycetes and their phenomic and genomic characterization uncovers novel biology.</title>
        <authorList>
            <person name="Wiegand S."/>
            <person name="Jogler M."/>
            <person name="Boedeker C."/>
            <person name="Pinto D."/>
            <person name="Vollmers J."/>
            <person name="Rivas-Marin E."/>
            <person name="Kohn T."/>
            <person name="Peeters S.H."/>
            <person name="Heuer A."/>
            <person name="Rast P."/>
            <person name="Oberbeckmann S."/>
            <person name="Bunk B."/>
            <person name="Jeske O."/>
            <person name="Meyerdierks A."/>
            <person name="Storesund J.E."/>
            <person name="Kallscheuer N."/>
            <person name="Luecker S."/>
            <person name="Lage O.M."/>
            <person name="Pohl T."/>
            <person name="Merkel B.J."/>
            <person name="Hornburger P."/>
            <person name="Mueller R.-W."/>
            <person name="Bruemmer F."/>
            <person name="Labrenz M."/>
            <person name="Spormann A.M."/>
            <person name="Op Den Camp H."/>
            <person name="Overmann J."/>
            <person name="Amann R."/>
            <person name="Jetten M.S.M."/>
            <person name="Mascher T."/>
            <person name="Medema M.H."/>
            <person name="Devos D.P."/>
            <person name="Kaster A.-K."/>
            <person name="Ovreas L."/>
            <person name="Rohde M."/>
            <person name="Galperin M.Y."/>
            <person name="Jogler C."/>
        </authorList>
    </citation>
    <scope>NUCLEOTIDE SEQUENCE [LARGE SCALE GENOMIC DNA]</scope>
    <source>
        <strain evidence="2 3">Pla123a</strain>
    </source>
</reference>
<feature type="transmembrane region" description="Helical" evidence="1">
    <location>
        <begin position="37"/>
        <end position="56"/>
    </location>
</feature>
<dbReference type="Proteomes" id="UP000318478">
    <property type="component" value="Unassembled WGS sequence"/>
</dbReference>
<protein>
    <submittedName>
        <fullName evidence="2">Uncharacterized protein</fullName>
    </submittedName>
</protein>
<organism evidence="2 3">
    <name type="scientific">Posidoniimonas polymericola</name>
    <dbReference type="NCBI Taxonomy" id="2528002"/>
    <lineage>
        <taxon>Bacteria</taxon>
        <taxon>Pseudomonadati</taxon>
        <taxon>Planctomycetota</taxon>
        <taxon>Planctomycetia</taxon>
        <taxon>Pirellulales</taxon>
        <taxon>Lacipirellulaceae</taxon>
        <taxon>Posidoniimonas</taxon>
    </lineage>
</organism>
<proteinExistence type="predicted"/>
<keyword evidence="1" id="KW-0472">Membrane</keyword>
<keyword evidence="1" id="KW-1133">Transmembrane helix</keyword>
<name>A0A5C5YSC9_9BACT</name>
<keyword evidence="1" id="KW-0812">Transmembrane</keyword>